<dbReference type="PANTHER" id="PTHR43289:SF6">
    <property type="entry name" value="SERINE_THREONINE-PROTEIN KINASE NEKL-3"/>
    <property type="match status" value="1"/>
</dbReference>
<evidence type="ECO:0000313" key="10">
    <source>
        <dbReference type="Proteomes" id="UP000517916"/>
    </source>
</evidence>
<organism evidence="9 10">
    <name type="scientific">Kutzneria viridogrisea</name>
    <dbReference type="NCBI Taxonomy" id="47990"/>
    <lineage>
        <taxon>Bacteria</taxon>
        <taxon>Bacillati</taxon>
        <taxon>Actinomycetota</taxon>
        <taxon>Actinomycetes</taxon>
        <taxon>Pseudonocardiales</taxon>
        <taxon>Pseudonocardiaceae</taxon>
        <taxon>Kutzneria</taxon>
    </lineage>
</organism>
<dbReference type="SUPFAM" id="SSF56112">
    <property type="entry name" value="Protein kinase-like (PK-like)"/>
    <property type="match status" value="1"/>
</dbReference>
<keyword evidence="5" id="KW-0418">Kinase</keyword>
<evidence type="ECO:0000259" key="8">
    <source>
        <dbReference type="PROSITE" id="PS50011"/>
    </source>
</evidence>
<dbReference type="Gene3D" id="1.10.510.10">
    <property type="entry name" value="Transferase(Phosphotransferase) domain 1"/>
    <property type="match status" value="1"/>
</dbReference>
<dbReference type="InterPro" id="IPR000719">
    <property type="entry name" value="Prot_kinase_dom"/>
</dbReference>
<dbReference type="PANTHER" id="PTHR43289">
    <property type="entry name" value="MITOGEN-ACTIVATED PROTEIN KINASE KINASE KINASE 20-RELATED"/>
    <property type="match status" value="1"/>
</dbReference>
<dbReference type="Gene3D" id="3.30.200.20">
    <property type="entry name" value="Phosphorylase Kinase, domain 1"/>
    <property type="match status" value="1"/>
</dbReference>
<dbReference type="RefSeq" id="WP_182836767.1">
    <property type="nucleotide sequence ID" value="NZ_BAAABQ010000021.1"/>
</dbReference>
<evidence type="ECO:0000256" key="1">
    <source>
        <dbReference type="ARBA" id="ARBA00012513"/>
    </source>
</evidence>
<evidence type="ECO:0000256" key="6">
    <source>
        <dbReference type="ARBA" id="ARBA00022840"/>
    </source>
</evidence>
<reference evidence="9 10" key="1">
    <citation type="submission" date="2020-08" db="EMBL/GenBank/DDBJ databases">
        <title>Genomic Encyclopedia of Archaeal and Bacterial Type Strains, Phase II (KMG-II): from individual species to whole genera.</title>
        <authorList>
            <person name="Goeker M."/>
        </authorList>
    </citation>
    <scope>NUCLEOTIDE SEQUENCE [LARGE SCALE GENOMIC DNA]</scope>
    <source>
        <strain evidence="9 10">DSM 43850</strain>
    </source>
</reference>
<evidence type="ECO:0000256" key="2">
    <source>
        <dbReference type="ARBA" id="ARBA00022527"/>
    </source>
</evidence>
<dbReference type="Proteomes" id="UP000517916">
    <property type="component" value="Unassembled WGS sequence"/>
</dbReference>
<name>A0ABR6BCK1_9PSEU</name>
<keyword evidence="2" id="KW-0723">Serine/threonine-protein kinase</keyword>
<gene>
    <name evidence="9" type="ORF">BC739_001653</name>
</gene>
<dbReference type="Pfam" id="PF00069">
    <property type="entry name" value="Pkinase"/>
    <property type="match status" value="1"/>
</dbReference>
<dbReference type="PROSITE" id="PS50011">
    <property type="entry name" value="PROTEIN_KINASE_DOM"/>
    <property type="match status" value="1"/>
</dbReference>
<protein>
    <recommendedName>
        <fullName evidence="1">non-specific serine/threonine protein kinase</fullName>
        <ecNumber evidence="1">2.7.11.1</ecNumber>
    </recommendedName>
</protein>
<comment type="caution">
    <text evidence="9">The sequence shown here is derived from an EMBL/GenBank/DDBJ whole genome shotgun (WGS) entry which is preliminary data.</text>
</comment>
<keyword evidence="4" id="KW-0547">Nucleotide-binding</keyword>
<keyword evidence="7" id="KW-0472">Membrane</keyword>
<dbReference type="EMBL" id="JACJID010000001">
    <property type="protein sequence ID" value="MBA8924456.1"/>
    <property type="molecule type" value="Genomic_DNA"/>
</dbReference>
<evidence type="ECO:0000256" key="5">
    <source>
        <dbReference type="ARBA" id="ARBA00022777"/>
    </source>
</evidence>
<keyword evidence="7" id="KW-0812">Transmembrane</keyword>
<dbReference type="InterPro" id="IPR008271">
    <property type="entry name" value="Ser/Thr_kinase_AS"/>
</dbReference>
<sequence>MLAGQVIAGRYRLEEQAGSGGNGVVWRATDEQLDRQVALKRAIPGEPSQYAEQLQQLRREAKLLAQLNHRNIVTLYDVLNDGDECWLVMEYVPAQSLAERGVLPAERVAELGAQVAGALAAVHAKGILHRDVKPANVLMISEHEAKLGDFGISRVLAGEETVTGSSVLAGTPGYVAPEVANGSDPTAASDVFSLGSTLFAAVEGVSPVGSTTDNAFLRLRRAAQGQIAPCRKGGPLAPVLSELLRVDPAKRPTAAQAQRLLTEVAEGVAHSRRPRNATRRWLLAAGALAVVAGLAAWLVLGGQQPAARTGSLMGKARTADPCSLAASIGGLDRFGTVNVVSDEYGFDQCNVLVKVEDNKRQSDVTIQFISQTASASPLPPADNKRTFSIVRDAPGDGACARHLLLPDHYEILIHAHRVSVPEADFCGMADVVTDSAVSVLDSGPIPPRDESRILPQSLINKSACETANSPNFPTLPGIDPRTPVIGFGDWRCTWKSATDSRELKVEFARREGLLESAQGVRTQIAGQPAVVDEISTEDPNTCEVEVLNLNYTAADKSTRSEVWYAYATDRDKSQAERCALAKDLATAAVTPR</sequence>
<proteinExistence type="predicted"/>
<feature type="domain" description="Protein kinase" evidence="8">
    <location>
        <begin position="11"/>
        <end position="261"/>
    </location>
</feature>
<evidence type="ECO:0000256" key="3">
    <source>
        <dbReference type="ARBA" id="ARBA00022679"/>
    </source>
</evidence>
<feature type="transmembrane region" description="Helical" evidence="7">
    <location>
        <begin position="281"/>
        <end position="300"/>
    </location>
</feature>
<evidence type="ECO:0000313" key="9">
    <source>
        <dbReference type="EMBL" id="MBA8924456.1"/>
    </source>
</evidence>
<dbReference type="PROSITE" id="PS00108">
    <property type="entry name" value="PROTEIN_KINASE_ST"/>
    <property type="match status" value="1"/>
</dbReference>
<evidence type="ECO:0000256" key="4">
    <source>
        <dbReference type="ARBA" id="ARBA00022741"/>
    </source>
</evidence>
<keyword evidence="10" id="KW-1185">Reference proteome</keyword>
<dbReference type="InterPro" id="IPR011009">
    <property type="entry name" value="Kinase-like_dom_sf"/>
</dbReference>
<accession>A0ABR6BCK1</accession>
<dbReference type="CDD" id="cd14014">
    <property type="entry name" value="STKc_PknB_like"/>
    <property type="match status" value="1"/>
</dbReference>
<dbReference type="EC" id="2.7.11.1" evidence="1"/>
<evidence type="ECO:0000256" key="7">
    <source>
        <dbReference type="SAM" id="Phobius"/>
    </source>
</evidence>
<keyword evidence="3" id="KW-0808">Transferase</keyword>
<keyword evidence="7" id="KW-1133">Transmembrane helix</keyword>
<dbReference type="SMART" id="SM00220">
    <property type="entry name" value="S_TKc"/>
    <property type="match status" value="1"/>
</dbReference>
<keyword evidence="6" id="KW-0067">ATP-binding</keyword>